<keyword evidence="2" id="KW-0489">Methyltransferase</keyword>
<evidence type="ECO:0000313" key="2">
    <source>
        <dbReference type="EMBL" id="MDA0140459.1"/>
    </source>
</evidence>
<dbReference type="PANTHER" id="PTHR43591">
    <property type="entry name" value="METHYLTRANSFERASE"/>
    <property type="match status" value="1"/>
</dbReference>
<dbReference type="Gene3D" id="3.40.50.150">
    <property type="entry name" value="Vaccinia Virus protein VP39"/>
    <property type="match status" value="1"/>
</dbReference>
<dbReference type="Proteomes" id="UP001147700">
    <property type="component" value="Unassembled WGS sequence"/>
</dbReference>
<evidence type="ECO:0000259" key="1">
    <source>
        <dbReference type="Pfam" id="PF08241"/>
    </source>
</evidence>
<gene>
    <name evidence="2" type="ORF">OJ962_23380</name>
</gene>
<dbReference type="Pfam" id="PF08241">
    <property type="entry name" value="Methyltransf_11"/>
    <property type="match status" value="1"/>
</dbReference>
<keyword evidence="2" id="KW-0808">Transferase</keyword>
<dbReference type="CDD" id="cd02440">
    <property type="entry name" value="AdoMet_MTases"/>
    <property type="match status" value="1"/>
</dbReference>
<name>A0ABT4RPJ0_9ACTN</name>
<reference evidence="2" key="1">
    <citation type="submission" date="2022-10" db="EMBL/GenBank/DDBJ databases">
        <title>The WGS of Solirubrobacter sp. CPCC 204708.</title>
        <authorList>
            <person name="Jiang Z."/>
        </authorList>
    </citation>
    <scope>NUCLEOTIDE SEQUENCE</scope>
    <source>
        <strain evidence="2">CPCC 204708</strain>
    </source>
</reference>
<comment type="caution">
    <text evidence="2">The sequence shown here is derived from an EMBL/GenBank/DDBJ whole genome shotgun (WGS) entry which is preliminary data.</text>
</comment>
<dbReference type="SUPFAM" id="SSF53335">
    <property type="entry name" value="S-adenosyl-L-methionine-dependent methyltransferases"/>
    <property type="match status" value="1"/>
</dbReference>
<dbReference type="InterPro" id="IPR029063">
    <property type="entry name" value="SAM-dependent_MTases_sf"/>
</dbReference>
<dbReference type="InterPro" id="IPR013216">
    <property type="entry name" value="Methyltransf_11"/>
</dbReference>
<keyword evidence="3" id="KW-1185">Reference proteome</keyword>
<protein>
    <submittedName>
        <fullName evidence="2">Class I SAM-dependent methyltransferase</fullName>
    </submittedName>
</protein>
<sequence length="254" mass="27334">MTAQGTLWGARALAWGRTEDQQLETYREALRRVPLAAGASVLDVGCGTGAFLRLAHDRGARVSGLDASPELLALARERVPAADLRVGDMEALPYDDDAFDAVFGFNAFFFARDMTAALREARRVARSGAPVVIQVWGNPEWCDLTRMKDAVFALAPGGDSPPPPPLWSPGVLEQIASAAGLTPGDAFDLEYAFHYAGEAELVELLLAPAPVGAAVRAAGEDAVRDAILTSLQPLRRPDGSFRLRNQWRYLVAYA</sequence>
<dbReference type="GO" id="GO:0032259">
    <property type="term" value="P:methylation"/>
    <property type="evidence" value="ECO:0007669"/>
    <property type="project" value="UniProtKB-KW"/>
</dbReference>
<feature type="domain" description="Methyltransferase type 11" evidence="1">
    <location>
        <begin position="42"/>
        <end position="132"/>
    </location>
</feature>
<dbReference type="RefSeq" id="WP_202957560.1">
    <property type="nucleotide sequence ID" value="NZ_JAPCID010000040.1"/>
</dbReference>
<accession>A0ABT4RPJ0</accession>
<evidence type="ECO:0000313" key="3">
    <source>
        <dbReference type="Proteomes" id="UP001147700"/>
    </source>
</evidence>
<dbReference type="EMBL" id="JAPCID010000040">
    <property type="protein sequence ID" value="MDA0140459.1"/>
    <property type="molecule type" value="Genomic_DNA"/>
</dbReference>
<proteinExistence type="predicted"/>
<dbReference type="GO" id="GO:0008168">
    <property type="term" value="F:methyltransferase activity"/>
    <property type="evidence" value="ECO:0007669"/>
    <property type="project" value="UniProtKB-KW"/>
</dbReference>
<organism evidence="2 3">
    <name type="scientific">Solirubrobacter deserti</name>
    <dbReference type="NCBI Taxonomy" id="2282478"/>
    <lineage>
        <taxon>Bacteria</taxon>
        <taxon>Bacillati</taxon>
        <taxon>Actinomycetota</taxon>
        <taxon>Thermoleophilia</taxon>
        <taxon>Solirubrobacterales</taxon>
        <taxon>Solirubrobacteraceae</taxon>
        <taxon>Solirubrobacter</taxon>
    </lineage>
</organism>